<dbReference type="Pfam" id="PF13495">
    <property type="entry name" value="Phage_int_SAM_4"/>
    <property type="match status" value="1"/>
</dbReference>
<dbReference type="STRING" id="1492898.SY85_13120"/>
<dbReference type="PROSITE" id="PS51900">
    <property type="entry name" value="CB"/>
    <property type="match status" value="1"/>
</dbReference>
<evidence type="ECO:0000313" key="8">
    <source>
        <dbReference type="EMBL" id="ANE53473.1"/>
    </source>
</evidence>
<dbReference type="GO" id="GO:0015074">
    <property type="term" value="P:DNA integration"/>
    <property type="evidence" value="ECO:0007669"/>
    <property type="project" value="UniProtKB-KW"/>
</dbReference>
<dbReference type="PROSITE" id="PS51898">
    <property type="entry name" value="TYR_RECOMBINASE"/>
    <property type="match status" value="1"/>
</dbReference>
<dbReference type="EMBL" id="CP011390">
    <property type="protein sequence ID" value="ANE53473.1"/>
    <property type="molecule type" value="Genomic_DNA"/>
</dbReference>
<organism evidence="8 9">
    <name type="scientific">Flavisolibacter tropicus</name>
    <dbReference type="NCBI Taxonomy" id="1492898"/>
    <lineage>
        <taxon>Bacteria</taxon>
        <taxon>Pseudomonadati</taxon>
        <taxon>Bacteroidota</taxon>
        <taxon>Chitinophagia</taxon>
        <taxon>Chitinophagales</taxon>
        <taxon>Chitinophagaceae</taxon>
        <taxon>Flavisolibacter</taxon>
    </lineage>
</organism>
<comment type="similarity">
    <text evidence="1">Belongs to the 'phage' integrase family.</text>
</comment>
<dbReference type="Gene3D" id="1.10.150.130">
    <property type="match status" value="1"/>
</dbReference>
<evidence type="ECO:0008006" key="10">
    <source>
        <dbReference type="Google" id="ProtNLM"/>
    </source>
</evidence>
<dbReference type="InterPro" id="IPR050090">
    <property type="entry name" value="Tyrosine_recombinase_XerCD"/>
</dbReference>
<dbReference type="KEGG" id="fla:SY85_13120"/>
<reference evidence="8 9" key="2">
    <citation type="journal article" date="2016" name="Int. J. Syst. Evol. Microbiol.">
        <title>Flavisolibacter tropicus sp. nov., isolated from tropical soil.</title>
        <authorList>
            <person name="Lee J.J."/>
            <person name="Kang M.S."/>
            <person name="Kim G.S."/>
            <person name="Lee C.S."/>
            <person name="Lim S."/>
            <person name="Lee J."/>
            <person name="Roh S.H."/>
            <person name="Kang H."/>
            <person name="Ha J.M."/>
            <person name="Bae S."/>
            <person name="Jung H.Y."/>
            <person name="Kim M.K."/>
        </authorList>
    </citation>
    <scope>NUCLEOTIDE SEQUENCE [LARGE SCALE GENOMIC DNA]</scope>
    <source>
        <strain evidence="8 9">LCS9</strain>
    </source>
</reference>
<feature type="domain" description="Core-binding (CB)" evidence="7">
    <location>
        <begin position="104"/>
        <end position="184"/>
    </location>
</feature>
<dbReference type="InterPro" id="IPR004107">
    <property type="entry name" value="Integrase_SAM-like_N"/>
</dbReference>
<evidence type="ECO:0000313" key="9">
    <source>
        <dbReference type="Proteomes" id="UP000077177"/>
    </source>
</evidence>
<protein>
    <recommendedName>
        <fullName evidence="10">Integrase</fullName>
    </recommendedName>
</protein>
<dbReference type="PANTHER" id="PTHR30349">
    <property type="entry name" value="PHAGE INTEGRASE-RELATED"/>
    <property type="match status" value="1"/>
</dbReference>
<gene>
    <name evidence="8" type="ORF">SY85_13120</name>
</gene>
<evidence type="ECO:0000256" key="5">
    <source>
        <dbReference type="PROSITE-ProRule" id="PRU01248"/>
    </source>
</evidence>
<name>A0A172U363_9BACT</name>
<proteinExistence type="inferred from homology"/>
<evidence type="ECO:0000259" key="6">
    <source>
        <dbReference type="PROSITE" id="PS51898"/>
    </source>
</evidence>
<dbReference type="Pfam" id="PF00589">
    <property type="entry name" value="Phage_integrase"/>
    <property type="match status" value="1"/>
</dbReference>
<keyword evidence="2" id="KW-0229">DNA integration</keyword>
<dbReference type="Gene3D" id="1.10.443.10">
    <property type="entry name" value="Intergrase catalytic core"/>
    <property type="match status" value="1"/>
</dbReference>
<keyword evidence="9" id="KW-1185">Reference proteome</keyword>
<sequence>MHYRGQESFALCYSENKELENLVRRLKTIKWCVAKSCWYLPLTKENYNSLAVAIKNKATLESKALKTYLEQRKAVTTELKPSAKPLAVQKAAVLIQHSLSGVNLKAYEAFKNLLHLKAYSPNTIKTYCNEFHCLLRLLGEVDVSTLTKGHIQSYLLWLLKKKGYSEAHLHTSINAIKFYFEKVEGRSKEFYDLPRPKRPLILPEILAEEEVLKLIQRTHNLKHQCLLMAAYAAGLRVSELVNLKVKDIDSKRMLIYLRAAKGKKDRIVPLSKKLLDTLRLYVKQYQPKEYLFEGDDGGPYSTRSAQKVLHAAKKRAGIQKGGSIHSLRHTYATHLLEAGTDIRYIQAFLGHNSLKTTMRYTHVMQPKIEAIQSPLDRLKW</sequence>
<dbReference type="InterPro" id="IPR044068">
    <property type="entry name" value="CB"/>
</dbReference>
<evidence type="ECO:0000256" key="1">
    <source>
        <dbReference type="ARBA" id="ARBA00008857"/>
    </source>
</evidence>
<feature type="domain" description="Tyr recombinase" evidence="6">
    <location>
        <begin position="201"/>
        <end position="373"/>
    </location>
</feature>
<dbReference type="AlphaFoldDB" id="A0A172U363"/>
<dbReference type="InterPro" id="IPR013762">
    <property type="entry name" value="Integrase-like_cat_sf"/>
</dbReference>
<dbReference type="InterPro" id="IPR002104">
    <property type="entry name" value="Integrase_catalytic"/>
</dbReference>
<evidence type="ECO:0000256" key="3">
    <source>
        <dbReference type="ARBA" id="ARBA00023125"/>
    </source>
</evidence>
<dbReference type="SUPFAM" id="SSF56349">
    <property type="entry name" value="DNA breaking-rejoining enzymes"/>
    <property type="match status" value="1"/>
</dbReference>
<dbReference type="InterPro" id="IPR010998">
    <property type="entry name" value="Integrase_recombinase_N"/>
</dbReference>
<evidence type="ECO:0000256" key="4">
    <source>
        <dbReference type="ARBA" id="ARBA00023172"/>
    </source>
</evidence>
<dbReference type="InterPro" id="IPR011010">
    <property type="entry name" value="DNA_brk_join_enz"/>
</dbReference>
<keyword evidence="4" id="KW-0233">DNA recombination</keyword>
<evidence type="ECO:0000256" key="2">
    <source>
        <dbReference type="ARBA" id="ARBA00022908"/>
    </source>
</evidence>
<dbReference type="GO" id="GO:0006310">
    <property type="term" value="P:DNA recombination"/>
    <property type="evidence" value="ECO:0007669"/>
    <property type="project" value="UniProtKB-KW"/>
</dbReference>
<dbReference type="Proteomes" id="UP000077177">
    <property type="component" value="Chromosome"/>
</dbReference>
<reference evidence="9" key="1">
    <citation type="submission" date="2015-01" db="EMBL/GenBank/DDBJ databases">
        <title>Flavisolibacter sp./LCS9/ whole genome sequencing.</title>
        <authorList>
            <person name="Kim M.K."/>
            <person name="Srinivasan S."/>
            <person name="Lee J.-J."/>
        </authorList>
    </citation>
    <scope>NUCLEOTIDE SEQUENCE [LARGE SCALE GENOMIC DNA]</scope>
    <source>
        <strain evidence="9">LCS9</strain>
    </source>
</reference>
<evidence type="ECO:0000259" key="7">
    <source>
        <dbReference type="PROSITE" id="PS51900"/>
    </source>
</evidence>
<dbReference type="PANTHER" id="PTHR30349:SF64">
    <property type="entry name" value="PROPHAGE INTEGRASE INTD-RELATED"/>
    <property type="match status" value="1"/>
</dbReference>
<accession>A0A172U363</accession>
<dbReference type="GO" id="GO:0003677">
    <property type="term" value="F:DNA binding"/>
    <property type="evidence" value="ECO:0007669"/>
    <property type="project" value="UniProtKB-UniRule"/>
</dbReference>
<keyword evidence="3 5" id="KW-0238">DNA-binding</keyword>